<accession>A0A443I883</accession>
<keyword evidence="2" id="KW-0732">Signal</keyword>
<dbReference type="PANTHER" id="PTHR43662:SF7">
    <property type="entry name" value="DUF1996 DOMAIN-CONTAINING PROTEIN"/>
    <property type="match status" value="1"/>
</dbReference>
<protein>
    <recommendedName>
        <fullName evidence="3">DUF1996 domain-containing protein</fullName>
    </recommendedName>
</protein>
<evidence type="ECO:0000256" key="2">
    <source>
        <dbReference type="SAM" id="SignalP"/>
    </source>
</evidence>
<dbReference type="RefSeq" id="XP_028489917.1">
    <property type="nucleotide sequence ID" value="XM_028633307.1"/>
</dbReference>
<dbReference type="PANTHER" id="PTHR43662">
    <property type="match status" value="1"/>
</dbReference>
<reference evidence="4 5" key="1">
    <citation type="journal article" date="2018" name="Front. Microbiol.">
        <title>Genomic and genetic insights into a cosmopolitan fungus, Paecilomyces variotii (Eurotiales).</title>
        <authorList>
            <person name="Urquhart A.S."/>
            <person name="Mondo S.J."/>
            <person name="Makela M.R."/>
            <person name="Hane J.K."/>
            <person name="Wiebenga A."/>
            <person name="He G."/>
            <person name="Mihaltcheva S."/>
            <person name="Pangilinan J."/>
            <person name="Lipzen A."/>
            <person name="Barry K."/>
            <person name="de Vries R.P."/>
            <person name="Grigoriev I.V."/>
            <person name="Idnurm A."/>
        </authorList>
    </citation>
    <scope>NUCLEOTIDE SEQUENCE [LARGE SCALE GENOMIC DNA]</scope>
    <source>
        <strain evidence="4 5">CBS 101075</strain>
    </source>
</reference>
<evidence type="ECO:0000313" key="4">
    <source>
        <dbReference type="EMBL" id="RWR00273.1"/>
    </source>
</evidence>
<dbReference type="AlphaFoldDB" id="A0A443I883"/>
<name>A0A443I883_BYSSP</name>
<dbReference type="Proteomes" id="UP000283841">
    <property type="component" value="Unassembled WGS sequence"/>
</dbReference>
<keyword evidence="5" id="KW-1185">Reference proteome</keyword>
<evidence type="ECO:0000313" key="5">
    <source>
        <dbReference type="Proteomes" id="UP000283841"/>
    </source>
</evidence>
<comment type="caution">
    <text evidence="4">The sequence shown here is derived from an EMBL/GenBank/DDBJ whole genome shotgun (WGS) entry which is preliminary data.</text>
</comment>
<evidence type="ECO:0000256" key="1">
    <source>
        <dbReference type="SAM" id="MobiDB-lite"/>
    </source>
</evidence>
<proteinExistence type="predicted"/>
<feature type="compositionally biased region" description="Basic residues" evidence="1">
    <location>
        <begin position="514"/>
        <end position="530"/>
    </location>
</feature>
<organism evidence="4 5">
    <name type="scientific">Byssochlamys spectabilis</name>
    <name type="common">Paecilomyces variotii</name>
    <dbReference type="NCBI Taxonomy" id="264951"/>
    <lineage>
        <taxon>Eukaryota</taxon>
        <taxon>Fungi</taxon>
        <taxon>Dikarya</taxon>
        <taxon>Ascomycota</taxon>
        <taxon>Pezizomycotina</taxon>
        <taxon>Eurotiomycetes</taxon>
        <taxon>Eurotiomycetidae</taxon>
        <taxon>Eurotiales</taxon>
        <taxon>Thermoascaceae</taxon>
        <taxon>Paecilomyces</taxon>
    </lineage>
</organism>
<feature type="chain" id="PRO_5019471042" description="DUF1996 domain-containing protein" evidence="2">
    <location>
        <begin position="25"/>
        <end position="530"/>
    </location>
</feature>
<sequence>MRASNWLNAALAAALTMNVDLVAGFWRLPCRGRSGAARVDPLMSPGEISQHVHVVAGGKNFGPNADQDSLMNSECTSCAVTQDKSAYWAPGLYFIYQNGTAELVQQEGGMLGGFTVIYADHRNSERFIRYYLLYGENIKAFPNGFRMIAGDSTKRNFTGPIPDAPKSLWGSADEHQNELAEKAIGFNCLNYATNPEPSLYRHEFPKKDFIDANCPDGIRAELMFPSCWNGKDVDSENHKDHVAYPSLVMDGECPKGYETRIVSLFYETIWNTAAYKDVEGTFAFANGDPTGNGYHGDMMMGWDEDFLQQAVDTCTNPSGEVEDCPLFDLQSDDDQIQCRFDVPSDLLDEDVLFHNGLPGGLQLSWGPEPQLMNMGGIISSLVSSLVPSPFASSSTPSPSVVSSSATPTPSETTSSVATSSPSLVLPSDFTPVTKLEEVAATTAVSEQAIPSSLIGKTAAYEIVVVEEDIFVTMDNTGNVLGSSSADLKTLYTSSSTGIIGAPSAAPEKRDGVHPHAHKHIHGRRGVGHHH</sequence>
<feature type="region of interest" description="Disordered" evidence="1">
    <location>
        <begin position="392"/>
        <end position="421"/>
    </location>
</feature>
<dbReference type="InterPro" id="IPR018535">
    <property type="entry name" value="DUF1996"/>
</dbReference>
<dbReference type="VEuPathDB" id="FungiDB:C8Q69DRAFT_513168"/>
<dbReference type="Pfam" id="PF09362">
    <property type="entry name" value="DUF1996"/>
    <property type="match status" value="1"/>
</dbReference>
<feature type="region of interest" description="Disordered" evidence="1">
    <location>
        <begin position="502"/>
        <end position="530"/>
    </location>
</feature>
<feature type="domain" description="DUF1996" evidence="3">
    <location>
        <begin position="40"/>
        <end position="302"/>
    </location>
</feature>
<gene>
    <name evidence="4" type="ORF">C8Q69DRAFT_513168</name>
</gene>
<dbReference type="EMBL" id="RCNU01000001">
    <property type="protein sequence ID" value="RWR00273.1"/>
    <property type="molecule type" value="Genomic_DNA"/>
</dbReference>
<evidence type="ECO:0000259" key="3">
    <source>
        <dbReference type="Pfam" id="PF09362"/>
    </source>
</evidence>
<feature type="signal peptide" evidence="2">
    <location>
        <begin position="1"/>
        <end position="24"/>
    </location>
</feature>
<dbReference type="GeneID" id="39602584"/>